<comment type="caution">
    <text evidence="1">The sequence shown here is derived from an EMBL/GenBank/DDBJ whole genome shotgun (WGS) entry which is preliminary data.</text>
</comment>
<name>A0ABQ8J759_DERPT</name>
<sequence>MLILFQWFLCYDKLSSILPTLNDFDQNNLQSMDMNNNCRMDFLYIVNGDFIKSKYKISITMKISKSTLMNN</sequence>
<proteinExistence type="predicted"/>
<keyword evidence="2" id="KW-1185">Reference proteome</keyword>
<gene>
    <name evidence="1" type="ORF">DERP_010239</name>
</gene>
<dbReference type="Proteomes" id="UP000887458">
    <property type="component" value="Unassembled WGS sequence"/>
</dbReference>
<reference evidence="1 2" key="2">
    <citation type="journal article" date="2022" name="Mol. Biol. Evol.">
        <title>Comparative Genomics Reveals Insights into the Divergent Evolution of Astigmatic Mites and Household Pest Adaptations.</title>
        <authorList>
            <person name="Xiong Q."/>
            <person name="Wan A.T."/>
            <person name="Liu X."/>
            <person name="Fung C.S."/>
            <person name="Xiao X."/>
            <person name="Malainual N."/>
            <person name="Hou J."/>
            <person name="Wang L."/>
            <person name="Wang M."/>
            <person name="Yang K.Y."/>
            <person name="Cui Y."/>
            <person name="Leung E.L."/>
            <person name="Nong W."/>
            <person name="Shin S.K."/>
            <person name="Au S.W."/>
            <person name="Jeong K.Y."/>
            <person name="Chew F.T."/>
            <person name="Hui J.H."/>
            <person name="Leung T.F."/>
            <person name="Tungtrongchitr A."/>
            <person name="Zhong N."/>
            <person name="Liu Z."/>
            <person name="Tsui S.K."/>
        </authorList>
    </citation>
    <scope>NUCLEOTIDE SEQUENCE [LARGE SCALE GENOMIC DNA]</scope>
    <source>
        <strain evidence="1">Derp</strain>
    </source>
</reference>
<accession>A0ABQ8J759</accession>
<evidence type="ECO:0000313" key="1">
    <source>
        <dbReference type="EMBL" id="KAH9418370.1"/>
    </source>
</evidence>
<organism evidence="1 2">
    <name type="scientific">Dermatophagoides pteronyssinus</name>
    <name type="common">European house dust mite</name>
    <dbReference type="NCBI Taxonomy" id="6956"/>
    <lineage>
        <taxon>Eukaryota</taxon>
        <taxon>Metazoa</taxon>
        <taxon>Ecdysozoa</taxon>
        <taxon>Arthropoda</taxon>
        <taxon>Chelicerata</taxon>
        <taxon>Arachnida</taxon>
        <taxon>Acari</taxon>
        <taxon>Acariformes</taxon>
        <taxon>Sarcoptiformes</taxon>
        <taxon>Astigmata</taxon>
        <taxon>Psoroptidia</taxon>
        <taxon>Analgoidea</taxon>
        <taxon>Pyroglyphidae</taxon>
        <taxon>Dermatophagoidinae</taxon>
        <taxon>Dermatophagoides</taxon>
    </lineage>
</organism>
<protein>
    <submittedName>
        <fullName evidence="1">Uncharacterized protein</fullName>
    </submittedName>
</protein>
<dbReference type="EMBL" id="NJHN03000064">
    <property type="protein sequence ID" value="KAH9418370.1"/>
    <property type="molecule type" value="Genomic_DNA"/>
</dbReference>
<reference evidence="1 2" key="1">
    <citation type="journal article" date="2018" name="J. Allergy Clin. Immunol.">
        <title>High-quality assembly of Dermatophagoides pteronyssinus genome and transcriptome reveals a wide range of novel allergens.</title>
        <authorList>
            <person name="Liu X.Y."/>
            <person name="Yang K.Y."/>
            <person name="Wang M.Q."/>
            <person name="Kwok J.S."/>
            <person name="Zeng X."/>
            <person name="Yang Z."/>
            <person name="Xiao X.J."/>
            <person name="Lau C.P."/>
            <person name="Li Y."/>
            <person name="Huang Z.M."/>
            <person name="Ba J.G."/>
            <person name="Yim A.K."/>
            <person name="Ouyang C.Y."/>
            <person name="Ngai S.M."/>
            <person name="Chan T.F."/>
            <person name="Leung E.L."/>
            <person name="Liu L."/>
            <person name="Liu Z.G."/>
            <person name="Tsui S.K."/>
        </authorList>
    </citation>
    <scope>NUCLEOTIDE SEQUENCE [LARGE SCALE GENOMIC DNA]</scope>
    <source>
        <strain evidence="1">Derp</strain>
    </source>
</reference>
<evidence type="ECO:0000313" key="2">
    <source>
        <dbReference type="Proteomes" id="UP000887458"/>
    </source>
</evidence>